<keyword evidence="4 7" id="KW-0812">Transmembrane</keyword>
<dbReference type="PROSITE" id="PS50850">
    <property type="entry name" value="MFS"/>
    <property type="match status" value="1"/>
</dbReference>
<keyword evidence="5 7" id="KW-1133">Transmembrane helix</keyword>
<dbReference type="Gene3D" id="1.20.1250.20">
    <property type="entry name" value="MFS general substrate transporter like domains"/>
    <property type="match status" value="1"/>
</dbReference>
<gene>
    <name evidence="9" type="ORF">F4560_002538</name>
</gene>
<keyword evidence="3" id="KW-1003">Cell membrane</keyword>
<evidence type="ECO:0000256" key="5">
    <source>
        <dbReference type="ARBA" id="ARBA00022989"/>
    </source>
</evidence>
<protein>
    <submittedName>
        <fullName evidence="9">MFS family permease</fullName>
    </submittedName>
</protein>
<dbReference type="Proteomes" id="UP000552097">
    <property type="component" value="Unassembled WGS sequence"/>
</dbReference>
<evidence type="ECO:0000256" key="6">
    <source>
        <dbReference type="ARBA" id="ARBA00023136"/>
    </source>
</evidence>
<feature type="domain" description="Major facilitator superfamily (MFS) profile" evidence="8">
    <location>
        <begin position="1"/>
        <end position="220"/>
    </location>
</feature>
<dbReference type="InterPro" id="IPR036259">
    <property type="entry name" value="MFS_trans_sf"/>
</dbReference>
<evidence type="ECO:0000259" key="8">
    <source>
        <dbReference type="PROSITE" id="PS50850"/>
    </source>
</evidence>
<evidence type="ECO:0000256" key="2">
    <source>
        <dbReference type="ARBA" id="ARBA00022448"/>
    </source>
</evidence>
<evidence type="ECO:0000256" key="1">
    <source>
        <dbReference type="ARBA" id="ARBA00004651"/>
    </source>
</evidence>
<keyword evidence="10" id="KW-1185">Reference proteome</keyword>
<dbReference type="GO" id="GO:0005886">
    <property type="term" value="C:plasma membrane"/>
    <property type="evidence" value="ECO:0007669"/>
    <property type="project" value="UniProtKB-SubCell"/>
</dbReference>
<evidence type="ECO:0000256" key="7">
    <source>
        <dbReference type="SAM" id="Phobius"/>
    </source>
</evidence>
<organism evidence="9 10">
    <name type="scientific">Saccharothrix ecbatanensis</name>
    <dbReference type="NCBI Taxonomy" id="1105145"/>
    <lineage>
        <taxon>Bacteria</taxon>
        <taxon>Bacillati</taxon>
        <taxon>Actinomycetota</taxon>
        <taxon>Actinomycetes</taxon>
        <taxon>Pseudonocardiales</taxon>
        <taxon>Pseudonocardiaceae</taxon>
        <taxon>Saccharothrix</taxon>
    </lineage>
</organism>
<dbReference type="GO" id="GO:0022857">
    <property type="term" value="F:transmembrane transporter activity"/>
    <property type="evidence" value="ECO:0007669"/>
    <property type="project" value="InterPro"/>
</dbReference>
<comment type="caution">
    <text evidence="9">The sequence shown here is derived from an EMBL/GenBank/DDBJ whole genome shotgun (WGS) entry which is preliminary data.</text>
</comment>
<keyword evidence="6 7" id="KW-0472">Membrane</keyword>
<dbReference type="Pfam" id="PF07690">
    <property type="entry name" value="MFS_1"/>
    <property type="match status" value="2"/>
</dbReference>
<dbReference type="PANTHER" id="PTHR42718:SF46">
    <property type="entry name" value="BLR6921 PROTEIN"/>
    <property type="match status" value="1"/>
</dbReference>
<dbReference type="AlphaFoldDB" id="A0A7W9HIE1"/>
<feature type="transmembrane region" description="Helical" evidence="7">
    <location>
        <begin position="126"/>
        <end position="147"/>
    </location>
</feature>
<evidence type="ECO:0000313" key="10">
    <source>
        <dbReference type="Proteomes" id="UP000552097"/>
    </source>
</evidence>
<name>A0A7W9HIE1_9PSEU</name>
<comment type="subcellular location">
    <subcellularLocation>
        <location evidence="1">Cell membrane</location>
        <topology evidence="1">Multi-pass membrane protein</topology>
    </subcellularLocation>
</comment>
<feature type="transmembrane region" description="Helical" evidence="7">
    <location>
        <begin position="6"/>
        <end position="27"/>
    </location>
</feature>
<dbReference type="EMBL" id="JACHMO010000001">
    <property type="protein sequence ID" value="MBB5802770.1"/>
    <property type="molecule type" value="Genomic_DNA"/>
</dbReference>
<feature type="transmembrane region" description="Helical" evidence="7">
    <location>
        <begin position="75"/>
        <end position="97"/>
    </location>
</feature>
<evidence type="ECO:0000256" key="4">
    <source>
        <dbReference type="ARBA" id="ARBA00022692"/>
    </source>
</evidence>
<sequence>MDLVLPPASMTIIAVRAVQGLGGALLFPATLSPVNTLFAEGRPRNRALAVWGGAGAGGLTLGSLLGGVLTGAFGWASVFFVNVPLALAIGLAAFVLIPADRPRAVAIAVGTQVGERMTSRHGTRTSLITGFVMGGVGTVGLAFGVVADGMYWGLVPGLVVMGVGQGIAWTAMWIAAASGVAQEEQSIASGMASTTQQIGYAIGLAVFVAIAKRGHARAVR</sequence>
<dbReference type="Gene3D" id="1.20.1720.10">
    <property type="entry name" value="Multidrug resistance protein D"/>
    <property type="match status" value="1"/>
</dbReference>
<dbReference type="RefSeq" id="WP_184919671.1">
    <property type="nucleotide sequence ID" value="NZ_JACHMO010000001.1"/>
</dbReference>
<reference evidence="9 10" key="1">
    <citation type="submission" date="2020-08" db="EMBL/GenBank/DDBJ databases">
        <title>Sequencing the genomes of 1000 actinobacteria strains.</title>
        <authorList>
            <person name="Klenk H.-P."/>
        </authorList>
    </citation>
    <scope>NUCLEOTIDE SEQUENCE [LARGE SCALE GENOMIC DNA]</scope>
    <source>
        <strain evidence="9 10">DSM 45486</strain>
    </source>
</reference>
<accession>A0A7W9HIE1</accession>
<evidence type="ECO:0000313" key="9">
    <source>
        <dbReference type="EMBL" id="MBB5802770.1"/>
    </source>
</evidence>
<evidence type="ECO:0000256" key="3">
    <source>
        <dbReference type="ARBA" id="ARBA00022475"/>
    </source>
</evidence>
<feature type="transmembrane region" description="Helical" evidence="7">
    <location>
        <begin position="153"/>
        <end position="176"/>
    </location>
</feature>
<dbReference type="PANTHER" id="PTHR42718">
    <property type="entry name" value="MAJOR FACILITATOR SUPERFAMILY MULTIDRUG TRANSPORTER MFSC"/>
    <property type="match status" value="1"/>
</dbReference>
<keyword evidence="2" id="KW-0813">Transport</keyword>
<dbReference type="InterPro" id="IPR011701">
    <property type="entry name" value="MFS"/>
</dbReference>
<dbReference type="SUPFAM" id="SSF103473">
    <property type="entry name" value="MFS general substrate transporter"/>
    <property type="match status" value="1"/>
</dbReference>
<dbReference type="InterPro" id="IPR020846">
    <property type="entry name" value="MFS_dom"/>
</dbReference>
<proteinExistence type="predicted"/>
<feature type="transmembrane region" description="Helical" evidence="7">
    <location>
        <begin position="48"/>
        <end position="69"/>
    </location>
</feature>